<accession>A0AAE1JUU4</accession>
<evidence type="ECO:0000256" key="4">
    <source>
        <dbReference type="RuleBase" id="RU000363"/>
    </source>
</evidence>
<evidence type="ECO:0000256" key="1">
    <source>
        <dbReference type="ARBA" id="ARBA00006484"/>
    </source>
</evidence>
<dbReference type="SUPFAM" id="SSF51735">
    <property type="entry name" value="NAD(P)-binding Rossmann-fold domains"/>
    <property type="match status" value="1"/>
</dbReference>
<evidence type="ECO:0000256" key="2">
    <source>
        <dbReference type="ARBA" id="ARBA00022857"/>
    </source>
</evidence>
<dbReference type="EMBL" id="JAWXYG010000011">
    <property type="protein sequence ID" value="KAK4259774.1"/>
    <property type="molecule type" value="Genomic_DNA"/>
</dbReference>
<dbReference type="InterPro" id="IPR036291">
    <property type="entry name" value="NAD(P)-bd_dom_sf"/>
</dbReference>
<evidence type="ECO:0000256" key="3">
    <source>
        <dbReference type="ARBA" id="ARBA00023002"/>
    </source>
</evidence>
<dbReference type="EMBL" id="JAWXYG010000011">
    <property type="protein sequence ID" value="KAK4259775.1"/>
    <property type="molecule type" value="Genomic_DNA"/>
</dbReference>
<protein>
    <recommendedName>
        <fullName evidence="7">(+)-neomenthol dehydrogenase</fullName>
    </recommendedName>
</protein>
<dbReference type="InterPro" id="IPR002347">
    <property type="entry name" value="SDR_fam"/>
</dbReference>
<dbReference type="PRINTS" id="PR00081">
    <property type="entry name" value="GDHRDH"/>
</dbReference>
<keyword evidence="2" id="KW-0521">NADP</keyword>
<dbReference type="PANTHER" id="PTHR43490:SF91">
    <property type="entry name" value="NAD(P)-BINDING ROSSMANN-FOLD PROTEIN"/>
    <property type="match status" value="1"/>
</dbReference>
<dbReference type="AlphaFoldDB" id="A0AAE1JUU4"/>
<evidence type="ECO:0000313" key="6">
    <source>
        <dbReference type="Proteomes" id="UP001293593"/>
    </source>
</evidence>
<keyword evidence="3" id="KW-0560">Oxidoreductase</keyword>
<dbReference type="FunFam" id="3.40.50.720:FF:000312">
    <property type="entry name" value="(+)-neomenthol dehydrogenase"/>
    <property type="match status" value="1"/>
</dbReference>
<evidence type="ECO:0000313" key="5">
    <source>
        <dbReference type="EMBL" id="KAK4259774.1"/>
    </source>
</evidence>
<dbReference type="GO" id="GO:0016491">
    <property type="term" value="F:oxidoreductase activity"/>
    <property type="evidence" value="ECO:0007669"/>
    <property type="project" value="UniProtKB-KW"/>
</dbReference>
<dbReference type="PANTHER" id="PTHR43490">
    <property type="entry name" value="(+)-NEOMENTHOL DEHYDROGENASE"/>
    <property type="match status" value="1"/>
</dbReference>
<dbReference type="Pfam" id="PF00106">
    <property type="entry name" value="adh_short"/>
    <property type="match status" value="1"/>
</dbReference>
<name>A0AAE1JUU4_9FABA</name>
<keyword evidence="6" id="KW-1185">Reference proteome</keyword>
<gene>
    <name evidence="5" type="ORF">QN277_006072</name>
</gene>
<sequence length="301" mass="32510">MALPQATQRYAVVSGGNKGIGLETVKQLASGGVKVVLTARDEKKGLEALEALRECGVSSDLLLFHQLDVADAASVASLAHFIKSHFGKLDILVNNAGIPGVKYGDTSLVALAINNGEDLSEDERKRVMSQPYELGEECLEINYFGAKRTTEALLPLLQLSDSPTIVNVASFLGKLKNLSNEWAIGVLSDADKLTEEKVNGVVKEFLKDLKEGSHERKGWPNILAAYKVSKASMIAYTRILANKYPNMCINSLCPGFVKTDINANTGFFSVEQGASHVVRLALLPHGSPSGLFYSRTQVSPF</sequence>
<reference evidence="5" key="1">
    <citation type="submission" date="2023-10" db="EMBL/GenBank/DDBJ databases">
        <title>Chromosome-level genome of the transformable northern wattle, Acacia crassicarpa.</title>
        <authorList>
            <person name="Massaro I."/>
            <person name="Sinha N.R."/>
            <person name="Poethig S."/>
            <person name="Leichty A.R."/>
        </authorList>
    </citation>
    <scope>NUCLEOTIDE SEQUENCE</scope>
    <source>
        <strain evidence="5">Acra3RX</strain>
        <tissue evidence="5">Leaf</tissue>
    </source>
</reference>
<comment type="similarity">
    <text evidence="1 4">Belongs to the short-chain dehydrogenases/reductases (SDR) family.</text>
</comment>
<dbReference type="Proteomes" id="UP001293593">
    <property type="component" value="Unassembled WGS sequence"/>
</dbReference>
<dbReference type="GO" id="GO:0016020">
    <property type="term" value="C:membrane"/>
    <property type="evidence" value="ECO:0007669"/>
    <property type="project" value="TreeGrafter"/>
</dbReference>
<organism evidence="5 6">
    <name type="scientific">Acacia crassicarpa</name>
    <name type="common">northern wattle</name>
    <dbReference type="NCBI Taxonomy" id="499986"/>
    <lineage>
        <taxon>Eukaryota</taxon>
        <taxon>Viridiplantae</taxon>
        <taxon>Streptophyta</taxon>
        <taxon>Embryophyta</taxon>
        <taxon>Tracheophyta</taxon>
        <taxon>Spermatophyta</taxon>
        <taxon>Magnoliopsida</taxon>
        <taxon>eudicotyledons</taxon>
        <taxon>Gunneridae</taxon>
        <taxon>Pentapetalae</taxon>
        <taxon>rosids</taxon>
        <taxon>fabids</taxon>
        <taxon>Fabales</taxon>
        <taxon>Fabaceae</taxon>
        <taxon>Caesalpinioideae</taxon>
        <taxon>mimosoid clade</taxon>
        <taxon>Acacieae</taxon>
        <taxon>Acacia</taxon>
    </lineage>
</organism>
<dbReference type="PRINTS" id="PR00080">
    <property type="entry name" value="SDRFAMILY"/>
</dbReference>
<dbReference type="Gene3D" id="3.40.50.720">
    <property type="entry name" value="NAD(P)-binding Rossmann-like Domain"/>
    <property type="match status" value="1"/>
</dbReference>
<evidence type="ECO:0008006" key="7">
    <source>
        <dbReference type="Google" id="ProtNLM"/>
    </source>
</evidence>
<proteinExistence type="inferred from homology"/>
<comment type="caution">
    <text evidence="5">The sequence shown here is derived from an EMBL/GenBank/DDBJ whole genome shotgun (WGS) entry which is preliminary data.</text>
</comment>